<comment type="caution">
    <text evidence="1">The sequence shown here is derived from an EMBL/GenBank/DDBJ whole genome shotgun (WGS) entry which is preliminary data.</text>
</comment>
<dbReference type="EMBL" id="NPEX01000547">
    <property type="protein sequence ID" value="RAI35450.1"/>
    <property type="molecule type" value="Genomic_DNA"/>
</dbReference>
<accession>A0A327K9R2</accession>
<gene>
    <name evidence="1" type="ORF">CH341_30895</name>
</gene>
<evidence type="ECO:0000313" key="1">
    <source>
        <dbReference type="EMBL" id="RAI35450.1"/>
    </source>
</evidence>
<name>A0A327K9R2_9BRAD</name>
<dbReference type="AlphaFoldDB" id="A0A327K9R2"/>
<reference evidence="1 2" key="1">
    <citation type="submission" date="2017-07" db="EMBL/GenBank/DDBJ databases">
        <title>Draft Genome Sequences of Select Purple Nonsulfur Bacteria.</title>
        <authorList>
            <person name="Lasarre B."/>
            <person name="Mckinlay J.B."/>
        </authorList>
    </citation>
    <scope>NUCLEOTIDE SEQUENCE [LARGE SCALE GENOMIC DNA]</scope>
    <source>
        <strain evidence="1 2">DSM 5909</strain>
    </source>
</reference>
<sequence>MSLAAGAYGHDRWKAGASGCTYTFSQSGADVVLTITSGTLLQVVEGKNVEGGVYAASWWGTATARVYQGAASGSYAATGVNTASLTANTDTTIEFSTGTVTRAQLEPGTATNPYERRAYGYELLLCMRYYQKIGNGTTDLLVRFLNTGSASKDLGCSFTLPVPMRAAPTATGTGDINDGTSFTTWAAIVATPFTVFYFKQAIPAGQFLDLSQVVCDAEL</sequence>
<proteinExistence type="predicted"/>
<organism evidence="1 2">
    <name type="scientific">Rhodoplanes roseus</name>
    <dbReference type="NCBI Taxonomy" id="29409"/>
    <lineage>
        <taxon>Bacteria</taxon>
        <taxon>Pseudomonadati</taxon>
        <taxon>Pseudomonadota</taxon>
        <taxon>Alphaproteobacteria</taxon>
        <taxon>Hyphomicrobiales</taxon>
        <taxon>Nitrobacteraceae</taxon>
        <taxon>Rhodoplanes</taxon>
    </lineage>
</organism>
<evidence type="ECO:0000313" key="2">
    <source>
        <dbReference type="Proteomes" id="UP000249130"/>
    </source>
</evidence>
<protein>
    <submittedName>
        <fullName evidence="1">Uncharacterized protein</fullName>
    </submittedName>
</protein>
<dbReference type="Proteomes" id="UP000249130">
    <property type="component" value="Unassembled WGS sequence"/>
</dbReference>
<keyword evidence="2" id="KW-1185">Reference proteome</keyword>